<dbReference type="InterPro" id="IPR043750">
    <property type="entry name" value="DUF5695"/>
</dbReference>
<dbReference type="EMBL" id="BAAFSV010000006">
    <property type="protein sequence ID" value="GAB1321049.1"/>
    <property type="molecule type" value="Genomic_DNA"/>
</dbReference>
<accession>A0ABQ0GTI1</accession>
<feature type="chain" id="PRO_5045236013" evidence="1">
    <location>
        <begin position="21"/>
        <end position="895"/>
    </location>
</feature>
<gene>
    <name evidence="2" type="ORF">MFIFM68171_11259</name>
</gene>
<proteinExistence type="predicted"/>
<dbReference type="RefSeq" id="XP_070922779.1">
    <property type="nucleotide sequence ID" value="XM_071066678.1"/>
</dbReference>
<feature type="signal peptide" evidence="1">
    <location>
        <begin position="1"/>
        <end position="20"/>
    </location>
</feature>
<sequence length="895" mass="98293">MIPATRLLLLALSIPWLAVGQDNLGVGNGHVNRSIKNFDVQILRDAQTLASLRPADSTFDFLPLDYLSRRARNGQYHWGDLTLRYRELNTIDWVDVNSATARKPVTSLQTDALSAANLAPSLPTSLPLNITREWIDVGGDLGLRFTLTNSGKVAVEIGSLGLPAVFNSILTGRTAEQIQQKCSLADPYVGMHGGYIRVVPVRGVGAALVVTPLGDTPFEAWRNLAETSYSDTGYGSQTFEGYYEWQVFSKAWATKEWASSEPWNPPTSRVLQPGQSFTAGVRFSLVKGGVRHIDKTLLSTGTPVVVGVPGYIVPRGSVAQLSIRLPTNLSVTSMSVNPPTALQVTDAADGLYQVVPDGRAWGRARLSIAYSDGRVQTIHYWVTKPANEAVADLGQFLTTKQWYNDTSDPFGRAPSVMSYDYESRSIVTQDNRVWIAGLSDEGGAGSFLAAAMKQAVQPHADEVARLEQFVDGVLWGKLQNNDFTVRKSLFFYQPSLVPGFSYNRAFDWNTWMSWDRSHAYATDRAYNYVHVAAAYWALYRAGRAYPDLLARRTWEWYLDQAYETVMKCMTGNVGYSHEGLMGETVFGEILADLKREGCATQVTAFEASMRARARRWDAAAVPFGSEMAWDSTGQEGVYYWSRYFGYNATATKTLNTVLGYDPTVPHWGWNGNARRYWDNVYGGKLRRIERQIHHYGSALNALVLLSAFRSDPSDSYLLRVGYGGMTGALSNINQEGFASASFHSWPDTLRWDGYSGDYGPGFVGLALGSGTYLVEDVEADGLLVYGGNLTTTGGVSTVYTQDAFRRRAFVGPLGLLVTIDAGVILDFTYRAADRAVSLTLSQLERGPKAASSVVWLETTAGTGKFTVTTPGLAQTRLGWQVPLDTVPVTIDIGPA</sequence>
<dbReference type="GeneID" id="98182001"/>
<organism evidence="2 3">
    <name type="scientific">Madurella fahalii</name>
    <dbReference type="NCBI Taxonomy" id="1157608"/>
    <lineage>
        <taxon>Eukaryota</taxon>
        <taxon>Fungi</taxon>
        <taxon>Dikarya</taxon>
        <taxon>Ascomycota</taxon>
        <taxon>Pezizomycotina</taxon>
        <taxon>Sordariomycetes</taxon>
        <taxon>Sordariomycetidae</taxon>
        <taxon>Sordariales</taxon>
        <taxon>Sordariales incertae sedis</taxon>
        <taxon>Madurella</taxon>
    </lineage>
</organism>
<keyword evidence="3" id="KW-1185">Reference proteome</keyword>
<dbReference type="Pfam" id="PF18951">
    <property type="entry name" value="DUF5695"/>
    <property type="match status" value="1"/>
</dbReference>
<reference evidence="2 3" key="1">
    <citation type="submission" date="2024-09" db="EMBL/GenBank/DDBJ databases">
        <title>Itraconazole resistance in Madurella fahalii resulting from another homologue of gene encoding cytochrome P450 14-alpha sterol demethylase (CYP51).</title>
        <authorList>
            <person name="Yoshioka I."/>
            <person name="Fahal A.H."/>
            <person name="Kaneko S."/>
            <person name="Yaguchi T."/>
        </authorList>
    </citation>
    <scope>NUCLEOTIDE SEQUENCE [LARGE SCALE GENOMIC DNA]</scope>
    <source>
        <strain evidence="2 3">IFM 68171</strain>
    </source>
</reference>
<comment type="caution">
    <text evidence="2">The sequence shown here is derived from an EMBL/GenBank/DDBJ whole genome shotgun (WGS) entry which is preliminary data.</text>
</comment>
<name>A0ABQ0GTI1_9PEZI</name>
<dbReference type="Proteomes" id="UP001628179">
    <property type="component" value="Unassembled WGS sequence"/>
</dbReference>
<protein>
    <submittedName>
        <fullName evidence="2">Uncharacterized protein</fullName>
    </submittedName>
</protein>
<evidence type="ECO:0000313" key="3">
    <source>
        <dbReference type="Proteomes" id="UP001628179"/>
    </source>
</evidence>
<evidence type="ECO:0000313" key="2">
    <source>
        <dbReference type="EMBL" id="GAB1321049.1"/>
    </source>
</evidence>
<keyword evidence="1" id="KW-0732">Signal</keyword>
<evidence type="ECO:0000256" key="1">
    <source>
        <dbReference type="SAM" id="SignalP"/>
    </source>
</evidence>